<organism evidence="2 3">
    <name type="scientific">Mucilaginibacter calamicampi</name>
    <dbReference type="NCBI Taxonomy" id="1302352"/>
    <lineage>
        <taxon>Bacteria</taxon>
        <taxon>Pseudomonadati</taxon>
        <taxon>Bacteroidota</taxon>
        <taxon>Sphingobacteriia</taxon>
        <taxon>Sphingobacteriales</taxon>
        <taxon>Sphingobacteriaceae</taxon>
        <taxon>Mucilaginibacter</taxon>
    </lineage>
</organism>
<proteinExistence type="predicted"/>
<evidence type="ECO:0000256" key="1">
    <source>
        <dbReference type="SAM" id="Phobius"/>
    </source>
</evidence>
<dbReference type="EMBL" id="JBHTHU010000005">
    <property type="protein sequence ID" value="MFD0749851.1"/>
    <property type="molecule type" value="Genomic_DNA"/>
</dbReference>
<comment type="caution">
    <text evidence="2">The sequence shown here is derived from an EMBL/GenBank/DDBJ whole genome shotgun (WGS) entry which is preliminary data.</text>
</comment>
<reference evidence="3" key="1">
    <citation type="journal article" date="2019" name="Int. J. Syst. Evol. Microbiol.">
        <title>The Global Catalogue of Microorganisms (GCM) 10K type strain sequencing project: providing services to taxonomists for standard genome sequencing and annotation.</title>
        <authorList>
            <consortium name="The Broad Institute Genomics Platform"/>
            <consortium name="The Broad Institute Genome Sequencing Center for Infectious Disease"/>
            <person name="Wu L."/>
            <person name="Ma J."/>
        </authorList>
    </citation>
    <scope>NUCLEOTIDE SEQUENCE [LARGE SCALE GENOMIC DNA]</scope>
    <source>
        <strain evidence="3">CCUG 63418</strain>
    </source>
</reference>
<evidence type="ECO:0000313" key="2">
    <source>
        <dbReference type="EMBL" id="MFD0749851.1"/>
    </source>
</evidence>
<feature type="transmembrane region" description="Helical" evidence="1">
    <location>
        <begin position="70"/>
        <end position="88"/>
    </location>
</feature>
<dbReference type="RefSeq" id="WP_377098573.1">
    <property type="nucleotide sequence ID" value="NZ_JBHTHU010000005.1"/>
</dbReference>
<keyword evidence="1" id="KW-0472">Membrane</keyword>
<name>A0ABW2YZE5_9SPHI</name>
<keyword evidence="1" id="KW-0812">Transmembrane</keyword>
<keyword evidence="1" id="KW-1133">Transmembrane helix</keyword>
<accession>A0ABW2YZE5</accession>
<dbReference type="Proteomes" id="UP001596958">
    <property type="component" value="Unassembled WGS sequence"/>
</dbReference>
<sequence length="91" mass="10147">MENIQQDRVEDLKAPEASQKNIIILGYIFALLGGLIGVFIGQYLAGYRKTLPNGEVVLAHSENDRKQGKYIMTLGTVMLLVVCFLKLTHII</sequence>
<protein>
    <submittedName>
        <fullName evidence="2">Uncharacterized protein</fullName>
    </submittedName>
</protein>
<feature type="transmembrane region" description="Helical" evidence="1">
    <location>
        <begin position="21"/>
        <end position="45"/>
    </location>
</feature>
<keyword evidence="3" id="KW-1185">Reference proteome</keyword>
<evidence type="ECO:0000313" key="3">
    <source>
        <dbReference type="Proteomes" id="UP001596958"/>
    </source>
</evidence>
<gene>
    <name evidence="2" type="ORF">ACFQZS_06835</name>
</gene>